<evidence type="ECO:0000313" key="3">
    <source>
        <dbReference type="EMBL" id="KAK2559393.1"/>
    </source>
</evidence>
<name>A0AAD9QDR0_ACRCE</name>
<evidence type="ECO:0000259" key="2">
    <source>
        <dbReference type="Pfam" id="PF18701"/>
    </source>
</evidence>
<evidence type="ECO:0000313" key="4">
    <source>
        <dbReference type="Proteomes" id="UP001249851"/>
    </source>
</evidence>
<feature type="region of interest" description="Disordered" evidence="1">
    <location>
        <begin position="253"/>
        <end position="293"/>
    </location>
</feature>
<reference evidence="3" key="1">
    <citation type="journal article" date="2023" name="G3 (Bethesda)">
        <title>Whole genome assembly and annotation of the endangered Caribbean coral Acropora cervicornis.</title>
        <authorList>
            <person name="Selwyn J.D."/>
            <person name="Vollmer S.V."/>
        </authorList>
    </citation>
    <scope>NUCLEOTIDE SEQUENCE</scope>
    <source>
        <strain evidence="3">K2</strain>
    </source>
</reference>
<reference evidence="3" key="2">
    <citation type="journal article" date="2023" name="Science">
        <title>Genomic signatures of disease resistance in endangered staghorn corals.</title>
        <authorList>
            <person name="Vollmer S.V."/>
            <person name="Selwyn J.D."/>
            <person name="Despard B.A."/>
            <person name="Roesel C.L."/>
        </authorList>
    </citation>
    <scope>NUCLEOTIDE SEQUENCE</scope>
    <source>
        <strain evidence="3">K2</strain>
    </source>
</reference>
<sequence length="293" mass="33070">MEAEALKQSELWCHGPPWLVEGKEMWPKFENTTEPPSVCFDEMRVSNRTNNCTELVATVRAPALSSVFYQQRYSDIKRLFRVTAFVLRFLQNLKSRENGMAATGPLSTDEYGAAEILWLREMQQAVLESPRFESLKNQLGLYTDDNGDIVTVMEEGKSSRGIWKVGKVLDVHPGNDGLIGGATIEVASDNGKRRRLRRPIQKLFPLEVRETRVADVEEHARPIACTPQRQRRQAAIEGEMRRHQKLFDLNMAESAAEAEPQVPRAPEANVVRDIVVDPSPAQAAQDANVQEEM</sequence>
<protein>
    <recommendedName>
        <fullName evidence="2">DUF5641 domain-containing protein</fullName>
    </recommendedName>
</protein>
<dbReference type="Proteomes" id="UP001249851">
    <property type="component" value="Unassembled WGS sequence"/>
</dbReference>
<organism evidence="3 4">
    <name type="scientific">Acropora cervicornis</name>
    <name type="common">Staghorn coral</name>
    <dbReference type="NCBI Taxonomy" id="6130"/>
    <lineage>
        <taxon>Eukaryota</taxon>
        <taxon>Metazoa</taxon>
        <taxon>Cnidaria</taxon>
        <taxon>Anthozoa</taxon>
        <taxon>Hexacorallia</taxon>
        <taxon>Scleractinia</taxon>
        <taxon>Astrocoeniina</taxon>
        <taxon>Acroporidae</taxon>
        <taxon>Acropora</taxon>
    </lineage>
</organism>
<dbReference type="InterPro" id="IPR040676">
    <property type="entry name" value="DUF5641"/>
</dbReference>
<dbReference type="EMBL" id="JARQWQ010000040">
    <property type="protein sequence ID" value="KAK2559393.1"/>
    <property type="molecule type" value="Genomic_DNA"/>
</dbReference>
<accession>A0AAD9QDR0</accession>
<evidence type="ECO:0000256" key="1">
    <source>
        <dbReference type="SAM" id="MobiDB-lite"/>
    </source>
</evidence>
<proteinExistence type="predicted"/>
<dbReference type="Pfam" id="PF18701">
    <property type="entry name" value="DUF5641"/>
    <property type="match status" value="1"/>
</dbReference>
<comment type="caution">
    <text evidence="3">The sequence shown here is derived from an EMBL/GenBank/DDBJ whole genome shotgun (WGS) entry which is preliminary data.</text>
</comment>
<feature type="domain" description="DUF5641" evidence="2">
    <location>
        <begin position="146"/>
        <end position="206"/>
    </location>
</feature>
<gene>
    <name evidence="3" type="ORF">P5673_018014</name>
</gene>
<keyword evidence="4" id="KW-1185">Reference proteome</keyword>
<dbReference type="AlphaFoldDB" id="A0AAD9QDR0"/>